<comment type="caution">
    <text evidence="5">The sequence shown here is derived from an EMBL/GenBank/DDBJ whole genome shotgun (WGS) entry which is preliminary data.</text>
</comment>
<evidence type="ECO:0000313" key="5">
    <source>
        <dbReference type="EMBL" id="MBB5711782.1"/>
    </source>
</evidence>
<evidence type="ECO:0000259" key="4">
    <source>
        <dbReference type="PROSITE" id="PS50932"/>
    </source>
</evidence>
<dbReference type="Proteomes" id="UP000527143">
    <property type="component" value="Unassembled WGS sequence"/>
</dbReference>
<keyword evidence="1" id="KW-0805">Transcription regulation</keyword>
<organism evidence="5 6">
    <name type="scientific">Sphingomonas xinjiangensis</name>
    <dbReference type="NCBI Taxonomy" id="643568"/>
    <lineage>
        <taxon>Bacteria</taxon>
        <taxon>Pseudomonadati</taxon>
        <taxon>Pseudomonadota</taxon>
        <taxon>Alphaproteobacteria</taxon>
        <taxon>Sphingomonadales</taxon>
        <taxon>Sphingomonadaceae</taxon>
        <taxon>Sphingomonas</taxon>
    </lineage>
</organism>
<dbReference type="SUPFAM" id="SSF47413">
    <property type="entry name" value="lambda repressor-like DNA-binding domains"/>
    <property type="match status" value="1"/>
</dbReference>
<evidence type="ECO:0000256" key="2">
    <source>
        <dbReference type="ARBA" id="ARBA00023125"/>
    </source>
</evidence>
<dbReference type="PROSITE" id="PS50932">
    <property type="entry name" value="HTH_LACI_2"/>
    <property type="match status" value="1"/>
</dbReference>
<proteinExistence type="predicted"/>
<evidence type="ECO:0000256" key="1">
    <source>
        <dbReference type="ARBA" id="ARBA00023015"/>
    </source>
</evidence>
<accession>A0A840YR66</accession>
<evidence type="ECO:0000256" key="3">
    <source>
        <dbReference type="ARBA" id="ARBA00023163"/>
    </source>
</evidence>
<gene>
    <name evidence="5" type="ORF">FHT02_003034</name>
</gene>
<dbReference type="Gene3D" id="3.40.50.2300">
    <property type="match status" value="2"/>
</dbReference>
<dbReference type="PANTHER" id="PTHR30146:SF153">
    <property type="entry name" value="LACTOSE OPERON REPRESSOR"/>
    <property type="match status" value="1"/>
</dbReference>
<dbReference type="GO" id="GO:0003700">
    <property type="term" value="F:DNA-binding transcription factor activity"/>
    <property type="evidence" value="ECO:0007669"/>
    <property type="project" value="TreeGrafter"/>
</dbReference>
<dbReference type="SUPFAM" id="SSF53822">
    <property type="entry name" value="Periplasmic binding protein-like I"/>
    <property type="match status" value="1"/>
</dbReference>
<dbReference type="InterPro" id="IPR028082">
    <property type="entry name" value="Peripla_BP_I"/>
</dbReference>
<dbReference type="RefSeq" id="WP_184089226.1">
    <property type="nucleotide sequence ID" value="NZ_JACIJF010000010.1"/>
</dbReference>
<keyword evidence="6" id="KW-1185">Reference proteome</keyword>
<dbReference type="SMART" id="SM00354">
    <property type="entry name" value="HTH_LACI"/>
    <property type="match status" value="1"/>
</dbReference>
<dbReference type="CDD" id="cd01392">
    <property type="entry name" value="HTH_LacI"/>
    <property type="match status" value="1"/>
</dbReference>
<dbReference type="InterPro" id="IPR010982">
    <property type="entry name" value="Lambda_DNA-bd_dom_sf"/>
</dbReference>
<reference evidence="5 6" key="1">
    <citation type="submission" date="2020-08" db="EMBL/GenBank/DDBJ databases">
        <title>Genomic Encyclopedia of Type Strains, Phase IV (KMG-IV): sequencing the most valuable type-strain genomes for metagenomic binning, comparative biology and taxonomic classification.</title>
        <authorList>
            <person name="Goeker M."/>
        </authorList>
    </citation>
    <scope>NUCLEOTIDE SEQUENCE [LARGE SCALE GENOMIC DNA]</scope>
    <source>
        <strain evidence="5 6">DSM 26736</strain>
    </source>
</reference>
<dbReference type="Pfam" id="PF00356">
    <property type="entry name" value="LacI"/>
    <property type="match status" value="1"/>
</dbReference>
<sequence length="357" mass="37955">MAGQTLEGTSTGKRPTIDDVARLSGVGRATVSRVLNDGPNVSDKMRSRVLEAVETLGYQVNLQARFLAGGANRTVLLIFSSDTESEPNSYYQAALETGALRVCAQTGFELVTHSVVQSGADVETRILHLVEESRCRGVILTPPFSDWSNLVRLLTEAGTALVRISPGSSEDPGAPGVGMDDEAAGFALARHLLDLGHRRVGFIQGLAEHLSAERRFLGAMRAFKEEGLDENAIVSRRGNFTFKSGTDLLPELIATDPRPTAIICANDDTAVGALFAAHRDGLDVPRDLSIASFDDTPVSALVWPPLTTVHQPIQEMSARAMQIIAGAGGSGGVAPQSCELLPFTIVERASVASPARR</sequence>
<dbReference type="Pfam" id="PF13377">
    <property type="entry name" value="Peripla_BP_3"/>
    <property type="match status" value="1"/>
</dbReference>
<dbReference type="Gene3D" id="1.10.260.40">
    <property type="entry name" value="lambda repressor-like DNA-binding domains"/>
    <property type="match status" value="1"/>
</dbReference>
<feature type="domain" description="HTH lacI-type" evidence="4">
    <location>
        <begin position="15"/>
        <end position="69"/>
    </location>
</feature>
<dbReference type="InterPro" id="IPR046335">
    <property type="entry name" value="LacI/GalR-like_sensor"/>
</dbReference>
<dbReference type="PANTHER" id="PTHR30146">
    <property type="entry name" value="LACI-RELATED TRANSCRIPTIONAL REPRESSOR"/>
    <property type="match status" value="1"/>
</dbReference>
<dbReference type="CDD" id="cd01545">
    <property type="entry name" value="PBP1_SalR"/>
    <property type="match status" value="1"/>
</dbReference>
<dbReference type="EMBL" id="JACIJF010000010">
    <property type="protein sequence ID" value="MBB5711782.1"/>
    <property type="molecule type" value="Genomic_DNA"/>
</dbReference>
<evidence type="ECO:0000313" key="6">
    <source>
        <dbReference type="Proteomes" id="UP000527143"/>
    </source>
</evidence>
<keyword evidence="2" id="KW-0238">DNA-binding</keyword>
<dbReference type="PROSITE" id="PS00356">
    <property type="entry name" value="HTH_LACI_1"/>
    <property type="match status" value="1"/>
</dbReference>
<keyword evidence="3" id="KW-0804">Transcription</keyword>
<name>A0A840YR66_9SPHN</name>
<dbReference type="GO" id="GO:0000976">
    <property type="term" value="F:transcription cis-regulatory region binding"/>
    <property type="evidence" value="ECO:0007669"/>
    <property type="project" value="TreeGrafter"/>
</dbReference>
<dbReference type="PRINTS" id="PR00036">
    <property type="entry name" value="HTHLACI"/>
</dbReference>
<dbReference type="InterPro" id="IPR000843">
    <property type="entry name" value="HTH_LacI"/>
</dbReference>
<protein>
    <submittedName>
        <fullName evidence="5">LacI family transcriptional regulator</fullName>
    </submittedName>
</protein>
<dbReference type="AlphaFoldDB" id="A0A840YR66"/>